<organism evidence="2 3">
    <name type="scientific">Crinalium epipsammum PCC 9333</name>
    <dbReference type="NCBI Taxonomy" id="1173022"/>
    <lineage>
        <taxon>Bacteria</taxon>
        <taxon>Bacillati</taxon>
        <taxon>Cyanobacteriota</taxon>
        <taxon>Cyanophyceae</taxon>
        <taxon>Gomontiellales</taxon>
        <taxon>Gomontiellaceae</taxon>
        <taxon>Crinalium</taxon>
    </lineage>
</organism>
<dbReference type="HOGENOM" id="CLU_2914739_0_0_3"/>
<keyword evidence="3" id="KW-1185">Reference proteome</keyword>
<evidence type="ECO:0000313" key="3">
    <source>
        <dbReference type="Proteomes" id="UP000010472"/>
    </source>
</evidence>
<name>K9W504_9CYAN</name>
<evidence type="ECO:0000256" key="1">
    <source>
        <dbReference type="SAM" id="MobiDB-lite"/>
    </source>
</evidence>
<gene>
    <name evidence="2" type="ORF">Cri9333_4495</name>
</gene>
<accession>K9W504</accession>
<dbReference type="Proteomes" id="UP000010472">
    <property type="component" value="Chromosome"/>
</dbReference>
<feature type="region of interest" description="Disordered" evidence="1">
    <location>
        <begin position="1"/>
        <end position="24"/>
    </location>
</feature>
<dbReference type="STRING" id="1173022.Cri9333_4495"/>
<reference evidence="2 3" key="1">
    <citation type="submission" date="2012-06" db="EMBL/GenBank/DDBJ databases">
        <title>Finished chromosome of genome of Crinalium epipsammum PCC 9333.</title>
        <authorList>
            <consortium name="US DOE Joint Genome Institute"/>
            <person name="Gugger M."/>
            <person name="Coursin T."/>
            <person name="Rippka R."/>
            <person name="Tandeau De Marsac N."/>
            <person name="Huntemann M."/>
            <person name="Wei C.-L."/>
            <person name="Han J."/>
            <person name="Detter J.C."/>
            <person name="Han C."/>
            <person name="Tapia R."/>
            <person name="Davenport K."/>
            <person name="Daligault H."/>
            <person name="Erkkila T."/>
            <person name="Gu W."/>
            <person name="Munk A.C.C."/>
            <person name="Teshima H."/>
            <person name="Xu Y."/>
            <person name="Chain P."/>
            <person name="Chen A."/>
            <person name="Krypides N."/>
            <person name="Mavromatis K."/>
            <person name="Markowitz V."/>
            <person name="Szeto E."/>
            <person name="Ivanova N."/>
            <person name="Mikhailova N."/>
            <person name="Ovchinnikova G."/>
            <person name="Pagani I."/>
            <person name="Pati A."/>
            <person name="Goodwin L."/>
            <person name="Peters L."/>
            <person name="Pitluck S."/>
            <person name="Woyke T."/>
            <person name="Kerfeld C."/>
        </authorList>
    </citation>
    <scope>NUCLEOTIDE SEQUENCE [LARGE SCALE GENOMIC DNA]</scope>
    <source>
        <strain evidence="2 3">PCC 9333</strain>
    </source>
</reference>
<proteinExistence type="predicted"/>
<dbReference type="AlphaFoldDB" id="K9W504"/>
<evidence type="ECO:0000313" key="2">
    <source>
        <dbReference type="EMBL" id="AFZ15276.1"/>
    </source>
</evidence>
<sequence>MLYLEDMASLDEEPEESQGNISRDTPDCIVKPKWHLTLLAGTWAGLVQDVRGDFWEDLFDS</sequence>
<dbReference type="EMBL" id="CP003620">
    <property type="protein sequence ID" value="AFZ15276.1"/>
    <property type="molecule type" value="Genomic_DNA"/>
</dbReference>
<protein>
    <submittedName>
        <fullName evidence="2">Uncharacterized protein</fullName>
    </submittedName>
</protein>
<dbReference type="KEGG" id="cep:Cri9333_4495"/>